<organism evidence="3 4">
    <name type="scientific">Cyclotella atomus</name>
    <dbReference type="NCBI Taxonomy" id="382360"/>
    <lineage>
        <taxon>Eukaryota</taxon>
        <taxon>Sar</taxon>
        <taxon>Stramenopiles</taxon>
        <taxon>Ochrophyta</taxon>
        <taxon>Bacillariophyta</taxon>
        <taxon>Coscinodiscophyceae</taxon>
        <taxon>Thalassiosirophycidae</taxon>
        <taxon>Stephanodiscales</taxon>
        <taxon>Stephanodiscaceae</taxon>
        <taxon>Cyclotella</taxon>
    </lineage>
</organism>
<evidence type="ECO:0008006" key="5">
    <source>
        <dbReference type="Google" id="ProtNLM"/>
    </source>
</evidence>
<evidence type="ECO:0000256" key="2">
    <source>
        <dbReference type="SAM" id="SignalP"/>
    </source>
</evidence>
<keyword evidence="4" id="KW-1185">Reference proteome</keyword>
<feature type="coiled-coil region" evidence="1">
    <location>
        <begin position="51"/>
        <end position="78"/>
    </location>
</feature>
<feature type="chain" id="PRO_5044897100" description="Lipoprotein" evidence="2">
    <location>
        <begin position="28"/>
        <end position="272"/>
    </location>
</feature>
<evidence type="ECO:0000256" key="1">
    <source>
        <dbReference type="SAM" id="Coils"/>
    </source>
</evidence>
<name>A0ABD3PM91_9STRA</name>
<protein>
    <recommendedName>
        <fullName evidence="5">Lipoprotein</fullName>
    </recommendedName>
</protein>
<feature type="signal peptide" evidence="2">
    <location>
        <begin position="1"/>
        <end position="27"/>
    </location>
</feature>
<evidence type="ECO:0000313" key="3">
    <source>
        <dbReference type="EMBL" id="KAL3788446.1"/>
    </source>
</evidence>
<keyword evidence="1" id="KW-0175">Coiled coil</keyword>
<comment type="caution">
    <text evidence="3">The sequence shown here is derived from an EMBL/GenBank/DDBJ whole genome shotgun (WGS) entry which is preliminary data.</text>
</comment>
<gene>
    <name evidence="3" type="ORF">ACHAWO_007401</name>
</gene>
<evidence type="ECO:0000313" key="4">
    <source>
        <dbReference type="Proteomes" id="UP001530400"/>
    </source>
</evidence>
<keyword evidence="2" id="KW-0732">Signal</keyword>
<accession>A0ABD3PM91</accession>
<sequence>MLPTESAAASSSRWLPLLCIMAVLASACSFQPTTQQHSHNQRGLQINASRNVNTNDEVSRLKQSAERLRAEALEAQEKLAGRRATNTIVVTPVKEVEYDAIPDSCWEISYRFADEPISKSKGKEDTQPKQRTFYTGKMQVQFRPDGYTDLIGNLNDDTPDNTQVQFQKVWGWDIETSNEDKLDYLLFSADVQLPRLPSGILPMPERFYFQARVDKNAKDNIVLQDGSVTVKRNVESGTGGWWGLFRGADGILAEFREVGLFRCKAVARDGKQ</sequence>
<dbReference type="EMBL" id="JALLPJ020000565">
    <property type="protein sequence ID" value="KAL3788446.1"/>
    <property type="molecule type" value="Genomic_DNA"/>
</dbReference>
<dbReference type="AlphaFoldDB" id="A0ABD3PM91"/>
<dbReference type="Proteomes" id="UP001530400">
    <property type="component" value="Unassembled WGS sequence"/>
</dbReference>
<proteinExistence type="predicted"/>
<reference evidence="3 4" key="1">
    <citation type="submission" date="2024-10" db="EMBL/GenBank/DDBJ databases">
        <title>Updated reference genomes for cyclostephanoid diatoms.</title>
        <authorList>
            <person name="Roberts W.R."/>
            <person name="Alverson A.J."/>
        </authorList>
    </citation>
    <scope>NUCLEOTIDE SEQUENCE [LARGE SCALE GENOMIC DNA]</scope>
    <source>
        <strain evidence="3 4">AJA010-31</strain>
    </source>
</reference>